<proteinExistence type="predicted"/>
<dbReference type="Proteomes" id="UP000615446">
    <property type="component" value="Unassembled WGS sequence"/>
</dbReference>
<dbReference type="AlphaFoldDB" id="A0A8H3R0C7"/>
<dbReference type="PROSITE" id="PS00028">
    <property type="entry name" value="ZINC_FINGER_C2H2_1"/>
    <property type="match status" value="2"/>
</dbReference>
<dbReference type="Gene3D" id="3.30.160.60">
    <property type="entry name" value="Classic Zinc Finger"/>
    <property type="match status" value="3"/>
</dbReference>
<protein>
    <submittedName>
        <fullName evidence="7">Zinc finger protein 76 isoform X4</fullName>
    </submittedName>
</protein>
<gene>
    <name evidence="7" type="ORF">RCL2_002521100</name>
</gene>
<dbReference type="Pfam" id="PF00096">
    <property type="entry name" value="zf-C2H2"/>
    <property type="match status" value="3"/>
</dbReference>
<dbReference type="FunFam" id="3.30.160.60:FF:002343">
    <property type="entry name" value="Zinc finger protein 33A"/>
    <property type="match status" value="1"/>
</dbReference>
<dbReference type="PROSITE" id="PS50157">
    <property type="entry name" value="ZINC_FINGER_C2H2_2"/>
    <property type="match status" value="3"/>
</dbReference>
<dbReference type="GO" id="GO:0031519">
    <property type="term" value="C:PcG protein complex"/>
    <property type="evidence" value="ECO:0007669"/>
    <property type="project" value="TreeGrafter"/>
</dbReference>
<keyword evidence="3 5" id="KW-0863">Zinc-finger</keyword>
<dbReference type="PANTHER" id="PTHR14003">
    <property type="entry name" value="TRANSCRIPTIONAL REPRESSOR PROTEIN YY"/>
    <property type="match status" value="1"/>
</dbReference>
<dbReference type="GO" id="GO:0008270">
    <property type="term" value="F:zinc ion binding"/>
    <property type="evidence" value="ECO:0007669"/>
    <property type="project" value="UniProtKB-KW"/>
</dbReference>
<evidence type="ECO:0000256" key="1">
    <source>
        <dbReference type="ARBA" id="ARBA00022723"/>
    </source>
</evidence>
<reference evidence="7" key="1">
    <citation type="submission" date="2019-10" db="EMBL/GenBank/DDBJ databases">
        <title>Conservation and host-specific expression of non-tandemly repeated heterogenous ribosome RNA gene in arbuscular mycorrhizal fungi.</title>
        <authorList>
            <person name="Maeda T."/>
            <person name="Kobayashi Y."/>
            <person name="Nakagawa T."/>
            <person name="Ezawa T."/>
            <person name="Yamaguchi K."/>
            <person name="Bino T."/>
            <person name="Nishimoto Y."/>
            <person name="Shigenobu S."/>
            <person name="Kawaguchi M."/>
        </authorList>
    </citation>
    <scope>NUCLEOTIDE SEQUENCE</scope>
    <source>
        <strain evidence="7">HR1</strain>
    </source>
</reference>
<keyword evidence="2" id="KW-0677">Repeat</keyword>
<feature type="domain" description="C2H2-type" evidence="6">
    <location>
        <begin position="206"/>
        <end position="235"/>
    </location>
</feature>
<dbReference type="OrthoDB" id="6077919at2759"/>
<dbReference type="FunFam" id="3.30.160.60:FF:000125">
    <property type="entry name" value="Putative zinc finger protein 143"/>
    <property type="match status" value="2"/>
</dbReference>
<dbReference type="GO" id="GO:0000978">
    <property type="term" value="F:RNA polymerase II cis-regulatory region sequence-specific DNA binding"/>
    <property type="evidence" value="ECO:0007669"/>
    <property type="project" value="TreeGrafter"/>
</dbReference>
<dbReference type="PANTHER" id="PTHR14003:SF19">
    <property type="entry name" value="YY2 TRANSCRIPTION FACTOR"/>
    <property type="match status" value="1"/>
</dbReference>
<evidence type="ECO:0000256" key="4">
    <source>
        <dbReference type="ARBA" id="ARBA00022833"/>
    </source>
</evidence>
<name>A0A8H3R0C7_9GLOM</name>
<dbReference type="SMART" id="SM00355">
    <property type="entry name" value="ZnF_C2H2"/>
    <property type="match status" value="3"/>
</dbReference>
<evidence type="ECO:0000313" key="8">
    <source>
        <dbReference type="Proteomes" id="UP000615446"/>
    </source>
</evidence>
<evidence type="ECO:0000256" key="3">
    <source>
        <dbReference type="ARBA" id="ARBA00022771"/>
    </source>
</evidence>
<evidence type="ECO:0000313" key="7">
    <source>
        <dbReference type="EMBL" id="GES98676.1"/>
    </source>
</evidence>
<accession>A0A8H3R0C7</accession>
<sequence>MKVLSYRNCNNNSHSRIYFSRIINTMSKSNSGKNVSGTKKSVSDRSNAYNKTSSAYNKTTENKTGGVDSYFFFKFRAKHIFSRFRLLSHAIWFKKVKYETTYKEKDDTTNIDMKINVDNIKSDDEESNGYTIYDDDEEFYGKDKTLRSVNTIESKNTKETKIEESPKPNRLNNKKFKCNVSGCGKAFVRKNKLVIHMRFHTGERPYKCKEPGCGKSFTESYNLTYHTRTHTGERPYKCPEPEPGCEKSFAQLYNLKVHMRSHTGERPYKCSVPGSNLKDTLSFLEF</sequence>
<organism evidence="7 8">
    <name type="scientific">Rhizophagus clarus</name>
    <dbReference type="NCBI Taxonomy" id="94130"/>
    <lineage>
        <taxon>Eukaryota</taxon>
        <taxon>Fungi</taxon>
        <taxon>Fungi incertae sedis</taxon>
        <taxon>Mucoromycota</taxon>
        <taxon>Glomeromycotina</taxon>
        <taxon>Glomeromycetes</taxon>
        <taxon>Glomerales</taxon>
        <taxon>Glomeraceae</taxon>
        <taxon>Rhizophagus</taxon>
    </lineage>
</organism>
<feature type="domain" description="C2H2-type" evidence="6">
    <location>
        <begin position="176"/>
        <end position="205"/>
    </location>
</feature>
<evidence type="ECO:0000259" key="6">
    <source>
        <dbReference type="PROSITE" id="PS50157"/>
    </source>
</evidence>
<evidence type="ECO:0000256" key="2">
    <source>
        <dbReference type="ARBA" id="ARBA00022737"/>
    </source>
</evidence>
<dbReference type="InterPro" id="IPR036236">
    <property type="entry name" value="Znf_C2H2_sf"/>
</dbReference>
<dbReference type="GO" id="GO:0000785">
    <property type="term" value="C:chromatin"/>
    <property type="evidence" value="ECO:0007669"/>
    <property type="project" value="TreeGrafter"/>
</dbReference>
<keyword evidence="1" id="KW-0479">Metal-binding</keyword>
<dbReference type="SUPFAM" id="SSF57667">
    <property type="entry name" value="beta-beta-alpha zinc fingers"/>
    <property type="match status" value="2"/>
</dbReference>
<keyword evidence="4" id="KW-0862">Zinc</keyword>
<comment type="caution">
    <text evidence="7">The sequence shown here is derived from an EMBL/GenBank/DDBJ whole genome shotgun (WGS) entry which is preliminary data.</text>
</comment>
<dbReference type="EMBL" id="BLAL01000274">
    <property type="protein sequence ID" value="GES98676.1"/>
    <property type="molecule type" value="Genomic_DNA"/>
</dbReference>
<dbReference type="GO" id="GO:0000981">
    <property type="term" value="F:DNA-binding transcription factor activity, RNA polymerase II-specific"/>
    <property type="evidence" value="ECO:0007669"/>
    <property type="project" value="TreeGrafter"/>
</dbReference>
<feature type="domain" description="C2H2-type" evidence="6">
    <location>
        <begin position="236"/>
        <end position="267"/>
    </location>
</feature>
<evidence type="ECO:0000256" key="5">
    <source>
        <dbReference type="PROSITE-ProRule" id="PRU00042"/>
    </source>
</evidence>
<dbReference type="InterPro" id="IPR013087">
    <property type="entry name" value="Znf_C2H2_type"/>
</dbReference>
<dbReference type="GO" id="GO:0005667">
    <property type="term" value="C:transcription regulator complex"/>
    <property type="evidence" value="ECO:0007669"/>
    <property type="project" value="TreeGrafter"/>
</dbReference>